<dbReference type="PANTHER" id="PTHR11787:SF8">
    <property type="entry name" value="RAB GDP DISSOCIATION INHIBITOR"/>
    <property type="match status" value="1"/>
</dbReference>
<dbReference type="GO" id="GO:0007264">
    <property type="term" value="P:small GTPase-mediated signal transduction"/>
    <property type="evidence" value="ECO:0007669"/>
    <property type="project" value="InterPro"/>
</dbReference>
<dbReference type="FunFam" id="3.50.50.60:FF:000158">
    <property type="entry name" value="Rab GDP dissociation inhibitor"/>
    <property type="match status" value="1"/>
</dbReference>
<dbReference type="eggNOG" id="KOG1439">
    <property type="taxonomic scope" value="Eukaryota"/>
</dbReference>
<dbReference type="FunCoup" id="B4JBA9">
    <property type="interactions" value="1883"/>
</dbReference>
<dbReference type="Gene3D" id="1.10.405.10">
    <property type="entry name" value="Guanine Nucleotide Dissociation Inhibitor, domain 1"/>
    <property type="match status" value="1"/>
</dbReference>
<dbReference type="InterPro" id="IPR000806">
    <property type="entry name" value="RabGDI"/>
</dbReference>
<dbReference type="SUPFAM" id="SSF54373">
    <property type="entry name" value="FAD-linked reductases, C-terminal domain"/>
    <property type="match status" value="1"/>
</dbReference>
<dbReference type="OrthoDB" id="9446342at2759"/>
<dbReference type="GO" id="GO:0005096">
    <property type="term" value="F:GTPase activator activity"/>
    <property type="evidence" value="ECO:0007669"/>
    <property type="project" value="UniProtKB-KW"/>
</dbReference>
<dbReference type="Proteomes" id="UP000001070">
    <property type="component" value="Unassembled WGS sequence"/>
</dbReference>
<dbReference type="InterPro" id="IPR018203">
    <property type="entry name" value="GDP_dissociation_inhibitor"/>
</dbReference>
<dbReference type="KEGG" id="dgr:6561934"/>
<comment type="subcellular location">
    <subcellularLocation>
        <location evidence="3">Cytoplasm</location>
    </subcellularLocation>
</comment>
<reference evidence="4 5" key="1">
    <citation type="journal article" date="2007" name="Nature">
        <title>Evolution of genes and genomes on the Drosophila phylogeny.</title>
        <authorList>
            <consortium name="Drosophila 12 Genomes Consortium"/>
            <person name="Clark A.G."/>
            <person name="Eisen M.B."/>
            <person name="Smith D.R."/>
            <person name="Bergman C.M."/>
            <person name="Oliver B."/>
            <person name="Markow T.A."/>
            <person name="Kaufman T.C."/>
            <person name="Kellis M."/>
            <person name="Gelbart W."/>
            <person name="Iyer V.N."/>
            <person name="Pollard D.A."/>
            <person name="Sackton T.B."/>
            <person name="Larracuente A.M."/>
            <person name="Singh N.D."/>
            <person name="Abad J.P."/>
            <person name="Abt D.N."/>
            <person name="Adryan B."/>
            <person name="Aguade M."/>
            <person name="Akashi H."/>
            <person name="Anderson W.W."/>
            <person name="Aquadro C.F."/>
            <person name="Ardell D.H."/>
            <person name="Arguello R."/>
            <person name="Artieri C.G."/>
            <person name="Barbash D.A."/>
            <person name="Barker D."/>
            <person name="Barsanti P."/>
            <person name="Batterham P."/>
            <person name="Batzoglou S."/>
            <person name="Begun D."/>
            <person name="Bhutkar A."/>
            <person name="Blanco E."/>
            <person name="Bosak S.A."/>
            <person name="Bradley R.K."/>
            <person name="Brand A.D."/>
            <person name="Brent M.R."/>
            <person name="Brooks A.N."/>
            <person name="Brown R.H."/>
            <person name="Butlin R.K."/>
            <person name="Caggese C."/>
            <person name="Calvi B.R."/>
            <person name="Bernardo de Carvalho A."/>
            <person name="Caspi A."/>
            <person name="Castrezana S."/>
            <person name="Celniker S.E."/>
            <person name="Chang J.L."/>
            <person name="Chapple C."/>
            <person name="Chatterji S."/>
            <person name="Chinwalla A."/>
            <person name="Civetta A."/>
            <person name="Clifton S.W."/>
            <person name="Comeron J.M."/>
            <person name="Costello J.C."/>
            <person name="Coyne J.A."/>
            <person name="Daub J."/>
            <person name="David R.G."/>
            <person name="Delcher A.L."/>
            <person name="Delehaunty K."/>
            <person name="Do C.B."/>
            <person name="Ebling H."/>
            <person name="Edwards K."/>
            <person name="Eickbush T."/>
            <person name="Evans J.D."/>
            <person name="Filipski A."/>
            <person name="Findeiss S."/>
            <person name="Freyhult E."/>
            <person name="Fulton L."/>
            <person name="Fulton R."/>
            <person name="Garcia A.C."/>
            <person name="Gardiner A."/>
            <person name="Garfield D.A."/>
            <person name="Garvin B.E."/>
            <person name="Gibson G."/>
            <person name="Gilbert D."/>
            <person name="Gnerre S."/>
            <person name="Godfrey J."/>
            <person name="Good R."/>
            <person name="Gotea V."/>
            <person name="Gravely B."/>
            <person name="Greenberg A.J."/>
            <person name="Griffiths-Jones S."/>
            <person name="Gross S."/>
            <person name="Guigo R."/>
            <person name="Gustafson E.A."/>
            <person name="Haerty W."/>
            <person name="Hahn M.W."/>
            <person name="Halligan D.L."/>
            <person name="Halpern A.L."/>
            <person name="Halter G.M."/>
            <person name="Han M.V."/>
            <person name="Heger A."/>
            <person name="Hillier L."/>
            <person name="Hinrichs A.S."/>
            <person name="Holmes I."/>
            <person name="Hoskins R.A."/>
            <person name="Hubisz M.J."/>
            <person name="Hultmark D."/>
            <person name="Huntley M.A."/>
            <person name="Jaffe D.B."/>
            <person name="Jagadeeshan S."/>
            <person name="Jeck W.R."/>
            <person name="Johnson J."/>
            <person name="Jones C.D."/>
            <person name="Jordan W.C."/>
            <person name="Karpen G.H."/>
            <person name="Kataoka E."/>
            <person name="Keightley P.D."/>
            <person name="Kheradpour P."/>
            <person name="Kirkness E.F."/>
            <person name="Koerich L.B."/>
            <person name="Kristiansen K."/>
            <person name="Kudrna D."/>
            <person name="Kulathinal R.J."/>
            <person name="Kumar S."/>
            <person name="Kwok R."/>
            <person name="Lander E."/>
            <person name="Langley C.H."/>
            <person name="Lapoint R."/>
            <person name="Lazzaro B.P."/>
            <person name="Lee S.J."/>
            <person name="Levesque L."/>
            <person name="Li R."/>
            <person name="Lin C.F."/>
            <person name="Lin M.F."/>
            <person name="Lindblad-Toh K."/>
            <person name="Llopart A."/>
            <person name="Long M."/>
            <person name="Low L."/>
            <person name="Lozovsky E."/>
            <person name="Lu J."/>
            <person name="Luo M."/>
            <person name="Machado C.A."/>
            <person name="Makalowski W."/>
            <person name="Marzo M."/>
            <person name="Matsuda M."/>
            <person name="Matzkin L."/>
            <person name="McAllister B."/>
            <person name="McBride C.S."/>
            <person name="McKernan B."/>
            <person name="McKernan K."/>
            <person name="Mendez-Lago M."/>
            <person name="Minx P."/>
            <person name="Mollenhauer M.U."/>
            <person name="Montooth K."/>
            <person name="Mount S.M."/>
            <person name="Mu X."/>
            <person name="Myers E."/>
            <person name="Negre B."/>
            <person name="Newfeld S."/>
            <person name="Nielsen R."/>
            <person name="Noor M.A."/>
            <person name="O'Grady P."/>
            <person name="Pachter L."/>
            <person name="Papaceit M."/>
            <person name="Parisi M.J."/>
            <person name="Parisi M."/>
            <person name="Parts L."/>
            <person name="Pedersen J.S."/>
            <person name="Pesole G."/>
            <person name="Phillippy A.M."/>
            <person name="Ponting C.P."/>
            <person name="Pop M."/>
            <person name="Porcelli D."/>
            <person name="Powell J.R."/>
            <person name="Prohaska S."/>
            <person name="Pruitt K."/>
            <person name="Puig M."/>
            <person name="Quesneville H."/>
            <person name="Ram K.R."/>
            <person name="Rand D."/>
            <person name="Rasmussen M.D."/>
            <person name="Reed L.K."/>
            <person name="Reenan R."/>
            <person name="Reily A."/>
            <person name="Remington K.A."/>
            <person name="Rieger T.T."/>
            <person name="Ritchie M.G."/>
            <person name="Robin C."/>
            <person name="Rogers Y.H."/>
            <person name="Rohde C."/>
            <person name="Rozas J."/>
            <person name="Rubenfield M.J."/>
            <person name="Ruiz A."/>
            <person name="Russo S."/>
            <person name="Salzberg S.L."/>
            <person name="Sanchez-Gracia A."/>
            <person name="Saranga D.J."/>
            <person name="Sato H."/>
            <person name="Schaeffer S.W."/>
            <person name="Schatz M.C."/>
            <person name="Schlenke T."/>
            <person name="Schwartz R."/>
            <person name="Segarra C."/>
            <person name="Singh R.S."/>
            <person name="Sirot L."/>
            <person name="Sirota M."/>
            <person name="Sisneros N.B."/>
            <person name="Smith C.D."/>
            <person name="Smith T.F."/>
            <person name="Spieth J."/>
            <person name="Stage D.E."/>
            <person name="Stark A."/>
            <person name="Stephan W."/>
            <person name="Strausberg R.L."/>
            <person name="Strempel S."/>
            <person name="Sturgill D."/>
            <person name="Sutton G."/>
            <person name="Sutton G.G."/>
            <person name="Tao W."/>
            <person name="Teichmann S."/>
            <person name="Tobari Y.N."/>
            <person name="Tomimura Y."/>
            <person name="Tsolas J.M."/>
            <person name="Valente V.L."/>
            <person name="Venter E."/>
            <person name="Venter J.C."/>
            <person name="Vicario S."/>
            <person name="Vieira F.G."/>
            <person name="Vilella A.J."/>
            <person name="Villasante A."/>
            <person name="Walenz B."/>
            <person name="Wang J."/>
            <person name="Wasserman M."/>
            <person name="Watts T."/>
            <person name="Wilson D."/>
            <person name="Wilson R.K."/>
            <person name="Wing R.A."/>
            <person name="Wolfner M.F."/>
            <person name="Wong A."/>
            <person name="Wong G.K."/>
            <person name="Wu C.I."/>
            <person name="Wu G."/>
            <person name="Yamamoto D."/>
            <person name="Yang H.P."/>
            <person name="Yang S.P."/>
            <person name="Yorke J.A."/>
            <person name="Yoshida K."/>
            <person name="Zdobnov E."/>
            <person name="Zhang P."/>
            <person name="Zhang Y."/>
            <person name="Zimin A.V."/>
            <person name="Baldwin J."/>
            <person name="Abdouelleil A."/>
            <person name="Abdulkadir J."/>
            <person name="Abebe A."/>
            <person name="Abera B."/>
            <person name="Abreu J."/>
            <person name="Acer S.C."/>
            <person name="Aftuck L."/>
            <person name="Alexander A."/>
            <person name="An P."/>
            <person name="Anderson E."/>
            <person name="Anderson S."/>
            <person name="Arachi H."/>
            <person name="Azer M."/>
            <person name="Bachantsang P."/>
            <person name="Barry A."/>
            <person name="Bayul T."/>
            <person name="Berlin A."/>
            <person name="Bessette D."/>
            <person name="Bloom T."/>
            <person name="Blye J."/>
            <person name="Boguslavskiy L."/>
            <person name="Bonnet C."/>
            <person name="Boukhgalter B."/>
            <person name="Bourzgui I."/>
            <person name="Brown A."/>
            <person name="Cahill P."/>
            <person name="Channer S."/>
            <person name="Cheshatsang Y."/>
            <person name="Chuda L."/>
            <person name="Citroen M."/>
            <person name="Collymore A."/>
            <person name="Cooke P."/>
            <person name="Costello M."/>
            <person name="D'Aco K."/>
            <person name="Daza R."/>
            <person name="De Haan G."/>
            <person name="DeGray S."/>
            <person name="DeMaso C."/>
            <person name="Dhargay N."/>
            <person name="Dooley K."/>
            <person name="Dooley E."/>
            <person name="Doricent M."/>
            <person name="Dorje P."/>
            <person name="Dorjee K."/>
            <person name="Dupes A."/>
            <person name="Elong R."/>
            <person name="Falk J."/>
            <person name="Farina A."/>
            <person name="Faro S."/>
            <person name="Ferguson D."/>
            <person name="Fisher S."/>
            <person name="Foley C.D."/>
            <person name="Franke A."/>
            <person name="Friedrich D."/>
            <person name="Gadbois L."/>
            <person name="Gearin G."/>
            <person name="Gearin C.R."/>
            <person name="Giannoukos G."/>
            <person name="Goode T."/>
            <person name="Graham J."/>
            <person name="Grandbois E."/>
            <person name="Grewal S."/>
            <person name="Gyaltsen K."/>
            <person name="Hafez N."/>
            <person name="Hagos B."/>
            <person name="Hall J."/>
            <person name="Henson C."/>
            <person name="Hollinger A."/>
            <person name="Honan T."/>
            <person name="Huard M.D."/>
            <person name="Hughes L."/>
            <person name="Hurhula B."/>
            <person name="Husby M.E."/>
            <person name="Kamat A."/>
            <person name="Kanga B."/>
            <person name="Kashin S."/>
            <person name="Khazanovich D."/>
            <person name="Kisner P."/>
            <person name="Lance K."/>
            <person name="Lara M."/>
            <person name="Lee W."/>
            <person name="Lennon N."/>
            <person name="Letendre F."/>
            <person name="LeVine R."/>
            <person name="Lipovsky A."/>
            <person name="Liu X."/>
            <person name="Liu J."/>
            <person name="Liu S."/>
            <person name="Lokyitsang T."/>
            <person name="Lokyitsang Y."/>
            <person name="Lubonja R."/>
            <person name="Lui A."/>
            <person name="MacDonald P."/>
            <person name="Magnisalis V."/>
            <person name="Maru K."/>
            <person name="Matthews C."/>
            <person name="McCusker W."/>
            <person name="McDonough S."/>
            <person name="Mehta T."/>
            <person name="Meldrim J."/>
            <person name="Meneus L."/>
            <person name="Mihai O."/>
            <person name="Mihalev A."/>
            <person name="Mihova T."/>
            <person name="Mittelman R."/>
            <person name="Mlenga V."/>
            <person name="Montmayeur A."/>
            <person name="Mulrain L."/>
            <person name="Navidi A."/>
            <person name="Naylor J."/>
            <person name="Negash T."/>
            <person name="Nguyen T."/>
            <person name="Nguyen N."/>
            <person name="Nicol R."/>
            <person name="Norbu C."/>
            <person name="Norbu N."/>
            <person name="Novod N."/>
            <person name="O'Neill B."/>
            <person name="Osman S."/>
            <person name="Markiewicz E."/>
            <person name="Oyono O.L."/>
            <person name="Patti C."/>
            <person name="Phunkhang P."/>
            <person name="Pierre F."/>
            <person name="Priest M."/>
            <person name="Raghuraman S."/>
            <person name="Rege F."/>
            <person name="Reyes R."/>
            <person name="Rise C."/>
            <person name="Rogov P."/>
            <person name="Ross K."/>
            <person name="Ryan E."/>
            <person name="Settipalli S."/>
            <person name="Shea T."/>
            <person name="Sherpa N."/>
            <person name="Shi L."/>
            <person name="Shih D."/>
            <person name="Sparrow T."/>
            <person name="Spaulding J."/>
            <person name="Stalker J."/>
            <person name="Stange-Thomann N."/>
            <person name="Stavropoulos S."/>
            <person name="Stone C."/>
            <person name="Strader C."/>
            <person name="Tesfaye S."/>
            <person name="Thomson T."/>
            <person name="Thoulutsang Y."/>
            <person name="Thoulutsang D."/>
            <person name="Topham K."/>
            <person name="Topping I."/>
            <person name="Tsamla T."/>
            <person name="Vassiliev H."/>
            <person name="Vo A."/>
            <person name="Wangchuk T."/>
            <person name="Wangdi T."/>
            <person name="Weiand M."/>
            <person name="Wilkinson J."/>
            <person name="Wilson A."/>
            <person name="Yadav S."/>
            <person name="Young G."/>
            <person name="Yu Q."/>
            <person name="Zembek L."/>
            <person name="Zhong D."/>
            <person name="Zimmer A."/>
            <person name="Zwirko Z."/>
            <person name="Jaffe D.B."/>
            <person name="Alvarez P."/>
            <person name="Brockman W."/>
            <person name="Butler J."/>
            <person name="Chin C."/>
            <person name="Gnerre S."/>
            <person name="Grabherr M."/>
            <person name="Kleber M."/>
            <person name="Mauceli E."/>
            <person name="MacCallum I."/>
        </authorList>
    </citation>
    <scope>NUCLEOTIDE SEQUENCE [LARGE SCALE GENOMIC DNA]</scope>
    <source>
        <strain evidence="5">Tucson 15287-2541.00</strain>
    </source>
</reference>
<dbReference type="InParanoid" id="B4JBA9"/>
<evidence type="ECO:0000256" key="1">
    <source>
        <dbReference type="ARBA" id="ARBA00005593"/>
    </source>
</evidence>
<dbReference type="SUPFAM" id="SSF51905">
    <property type="entry name" value="FAD/NAD(P)-binding domain"/>
    <property type="match status" value="2"/>
</dbReference>
<comment type="similarity">
    <text evidence="1 3">Belongs to the Rab GDI family.</text>
</comment>
<keyword evidence="5" id="KW-1185">Reference proteome</keyword>
<comment type="function">
    <text evidence="3">Regulates the GDP/GTP exchange reaction of most RAB proteins by inhibiting the dissociation of GDP from them, and the subsequent binding of GTP.</text>
</comment>
<dbReference type="PRINTS" id="PR00891">
    <property type="entry name" value="RABGDIREP"/>
</dbReference>
<evidence type="ECO:0000256" key="2">
    <source>
        <dbReference type="ARBA" id="ARBA00022468"/>
    </source>
</evidence>
<sequence length="443" mass="49745">MNEEYDAIVLGTGLKECILSGMLSVSGKKVLHIDRNKYYGGESASITPLEELFQRYGLKPPGEKFGRGRDWNVDLIPKFLMANGQLVKLLIHTGVTRYLEFKSIEGSYVYKGGKIAKVPVDQKEALASDLMGLFEKRRFRNFLIYVQDFREDDPKTWKDFDPTKASMQGLYDKFGLDTNTQDFTGHALALFRDDEYLNDPAVNTIRRIKLYSDSLARYGKSPYLYPMYGLGELPQGFARLSAIYGGTYMLDKPIDEIVLGEGGKVVGVRSGNEIAKCKQVYCDPSYVPNKVRKRGKVIRCICILDHPVASTKDGLSTQIIIPQKQVGRKSDIYVSLVSSTHQVAAKGWFVGMVSTTVESDHPEVEIKPGLDLLEPIAQKFVTISDYLEPIDAGHDSQIFISESYDATTHFETTCLDVLNIFKRGTGETFDFSKIKHELGDEDQ</sequence>
<dbReference type="GO" id="GO:0005737">
    <property type="term" value="C:cytoplasm"/>
    <property type="evidence" value="ECO:0007669"/>
    <property type="project" value="UniProtKB-SubCell"/>
</dbReference>
<dbReference type="EMBL" id="CH916368">
    <property type="protein sequence ID" value="EDW02914.1"/>
    <property type="molecule type" value="Genomic_DNA"/>
</dbReference>
<name>B4JBA9_DROGR</name>
<keyword evidence="2 3" id="KW-0343">GTPase activation</keyword>
<dbReference type="FunFam" id="1.10.405.10:FF:000001">
    <property type="entry name" value="Rab GDP dissociation inhibitor"/>
    <property type="match status" value="1"/>
</dbReference>
<dbReference type="PANTHER" id="PTHR11787">
    <property type="entry name" value="RAB GDP-DISSOCIATION INHIBITOR"/>
    <property type="match status" value="1"/>
</dbReference>
<accession>B4JBA9</accession>
<dbReference type="OMA" id="FETKAKM"/>
<keyword evidence="3" id="KW-0963">Cytoplasm</keyword>
<dbReference type="STRING" id="7222.B4JBA9"/>
<dbReference type="HOGENOM" id="CLU_021695_0_0_1"/>
<dbReference type="AlphaFoldDB" id="B4JBA9"/>
<dbReference type="PRINTS" id="PR00892">
    <property type="entry name" value="RABGDI"/>
</dbReference>
<protein>
    <recommendedName>
        <fullName evidence="3">Rab GDP dissociation inhibitor</fullName>
    </recommendedName>
</protein>
<dbReference type="GO" id="GO:0015031">
    <property type="term" value="P:protein transport"/>
    <property type="evidence" value="ECO:0007669"/>
    <property type="project" value="InterPro"/>
</dbReference>
<gene>
    <name evidence="4" type="primary">Dgri\GH10775</name>
    <name evidence="4" type="ORF">Dgri_GH10775</name>
</gene>
<organism evidence="5">
    <name type="scientific">Drosophila grimshawi</name>
    <name type="common">Hawaiian fruit fly</name>
    <name type="synonym">Idiomyia grimshawi</name>
    <dbReference type="NCBI Taxonomy" id="7222"/>
    <lineage>
        <taxon>Eukaryota</taxon>
        <taxon>Metazoa</taxon>
        <taxon>Ecdysozoa</taxon>
        <taxon>Arthropoda</taxon>
        <taxon>Hexapoda</taxon>
        <taxon>Insecta</taxon>
        <taxon>Pterygota</taxon>
        <taxon>Neoptera</taxon>
        <taxon>Endopterygota</taxon>
        <taxon>Diptera</taxon>
        <taxon>Brachycera</taxon>
        <taxon>Muscomorpha</taxon>
        <taxon>Ephydroidea</taxon>
        <taxon>Drosophilidae</taxon>
        <taxon>Drosophila</taxon>
        <taxon>Hawaiian Drosophila</taxon>
    </lineage>
</organism>
<dbReference type="Pfam" id="PF00996">
    <property type="entry name" value="GDI"/>
    <property type="match status" value="1"/>
</dbReference>
<dbReference type="Gene3D" id="3.30.519.10">
    <property type="entry name" value="Guanine Nucleotide Dissociation Inhibitor, domain 2"/>
    <property type="match status" value="1"/>
</dbReference>
<dbReference type="GO" id="GO:0005093">
    <property type="term" value="F:Rab GDP-dissociation inhibitor activity"/>
    <property type="evidence" value="ECO:0007669"/>
    <property type="project" value="InterPro"/>
</dbReference>
<evidence type="ECO:0000313" key="5">
    <source>
        <dbReference type="Proteomes" id="UP000001070"/>
    </source>
</evidence>
<dbReference type="SMR" id="B4JBA9"/>
<dbReference type="FunFam" id="3.50.50.60:FF:000232">
    <property type="entry name" value="Rab GDP dissociation inhibitor"/>
    <property type="match status" value="1"/>
</dbReference>
<dbReference type="GO" id="GO:0016192">
    <property type="term" value="P:vesicle-mediated transport"/>
    <property type="evidence" value="ECO:0007669"/>
    <property type="project" value="TreeGrafter"/>
</dbReference>
<evidence type="ECO:0000256" key="3">
    <source>
        <dbReference type="RuleBase" id="RU363124"/>
    </source>
</evidence>
<dbReference type="InterPro" id="IPR036188">
    <property type="entry name" value="FAD/NAD-bd_sf"/>
</dbReference>
<proteinExistence type="inferred from homology"/>
<dbReference type="Gene3D" id="3.50.50.60">
    <property type="entry name" value="FAD/NAD(P)-binding domain"/>
    <property type="match status" value="1"/>
</dbReference>
<evidence type="ECO:0000313" key="4">
    <source>
        <dbReference type="EMBL" id="EDW02914.1"/>
    </source>
</evidence>
<dbReference type="PhylomeDB" id="B4JBA9"/>